<organism evidence="1 2">
    <name type="scientific">Castilleja foliolosa</name>
    <dbReference type="NCBI Taxonomy" id="1961234"/>
    <lineage>
        <taxon>Eukaryota</taxon>
        <taxon>Viridiplantae</taxon>
        <taxon>Streptophyta</taxon>
        <taxon>Embryophyta</taxon>
        <taxon>Tracheophyta</taxon>
        <taxon>Spermatophyta</taxon>
        <taxon>Magnoliopsida</taxon>
        <taxon>eudicotyledons</taxon>
        <taxon>Gunneridae</taxon>
        <taxon>Pentapetalae</taxon>
        <taxon>asterids</taxon>
        <taxon>lamiids</taxon>
        <taxon>Lamiales</taxon>
        <taxon>Orobanchaceae</taxon>
        <taxon>Pedicularideae</taxon>
        <taxon>Castillejinae</taxon>
        <taxon>Castilleja</taxon>
    </lineage>
</organism>
<dbReference type="Proteomes" id="UP001632038">
    <property type="component" value="Unassembled WGS sequence"/>
</dbReference>
<dbReference type="AlphaFoldDB" id="A0ABD3DCJ1"/>
<dbReference type="EMBL" id="JAVIJP010000017">
    <property type="protein sequence ID" value="KAL3640040.1"/>
    <property type="molecule type" value="Genomic_DNA"/>
</dbReference>
<accession>A0ABD3DCJ1</accession>
<sequence length="91" mass="10318">MPKRKSSDEDFRLEIITKSPQYDGEASSIVSPSRGEITVNYTSQFTTYELFETRDDLLNWARGVGVENGIVVVVLRSDKGRVTLTCSREDR</sequence>
<protein>
    <submittedName>
        <fullName evidence="1">Uncharacterized protein</fullName>
    </submittedName>
</protein>
<evidence type="ECO:0000313" key="2">
    <source>
        <dbReference type="Proteomes" id="UP001632038"/>
    </source>
</evidence>
<comment type="caution">
    <text evidence="1">The sequence shown here is derived from an EMBL/GenBank/DDBJ whole genome shotgun (WGS) entry which is preliminary data.</text>
</comment>
<name>A0ABD3DCJ1_9LAMI</name>
<keyword evidence="2" id="KW-1185">Reference proteome</keyword>
<proteinExistence type="predicted"/>
<gene>
    <name evidence="1" type="ORF">CASFOL_015008</name>
</gene>
<reference evidence="2" key="1">
    <citation type="journal article" date="2024" name="IScience">
        <title>Strigolactones Initiate the Formation of Haustorium-like Structures in Castilleja.</title>
        <authorList>
            <person name="Buerger M."/>
            <person name="Peterson D."/>
            <person name="Chory J."/>
        </authorList>
    </citation>
    <scope>NUCLEOTIDE SEQUENCE [LARGE SCALE GENOMIC DNA]</scope>
</reference>
<evidence type="ECO:0000313" key="1">
    <source>
        <dbReference type="EMBL" id="KAL3640040.1"/>
    </source>
</evidence>